<dbReference type="SUPFAM" id="SSF52402">
    <property type="entry name" value="Adenine nucleotide alpha hydrolases-like"/>
    <property type="match status" value="1"/>
</dbReference>
<sequence length="584" mass="62013">MSEEWITGGPPARPWTEGRQLEGMPGVGVGPGCRVEAMADERARVVLAGDVCLGRDRKAALLDAAADGRWADLTRCPGSYWVVAQNSTNRFVCGDLAGFRTVFHTEIGARTVWSTSARELAELRQAGPDLALVAARVVAGSEHWPDRTVYEGVFGVPGGKGLLLGGPRPQLIDVTGIDPVASLDEGAAAFGQALERSVHWRMRDVGGLAGADVSGGLDSSALAITAARVGKVRAVTYSDVYTSAEDLAFARRVAEHIGVELHVGWGGLEQLPFGWSSSQPVTEQPAATSLTMGQHALYLRPAANLPVHFTGNGGDVVLDSCSAVWVAMVQAGERRAAHREVTNWARARNRSPRDLWASVTRSADIGVAGALDEAAAQMESGSFDGKRPGVWSWCHLGQSGRWLTPAGRHQVAALLRGAAQASTPERADVFEQHASLRLVGADARDTAPLAASLGIRQVHPYLDNEVVRAAFAIAPAERHGVTSFKPLLGAALPYLPWWLTSRTSKGSFSRQFIVGLVHHRKAIAHLIRSSALATGGLLDPEPAIATLASVQGAQAHALYDLQRLTMVCQWLASTGHSAPLEEAC</sequence>
<evidence type="ECO:0000313" key="3">
    <source>
        <dbReference type="Proteomes" id="UP001626628"/>
    </source>
</evidence>
<name>A0ABZ2QKF6_9ACTN</name>
<gene>
    <name evidence="2" type="ORF">WAB15_13915</name>
</gene>
<dbReference type="Proteomes" id="UP001626628">
    <property type="component" value="Chromosome"/>
</dbReference>
<accession>A0ABZ2QKF6</accession>
<dbReference type="InterPro" id="IPR001962">
    <property type="entry name" value="Asn_synthase"/>
</dbReference>
<keyword evidence="3" id="KW-1185">Reference proteome</keyword>
<evidence type="ECO:0000259" key="1">
    <source>
        <dbReference type="Pfam" id="PF00733"/>
    </source>
</evidence>
<dbReference type="Gene3D" id="3.40.50.620">
    <property type="entry name" value="HUPs"/>
    <property type="match status" value="1"/>
</dbReference>
<reference evidence="2 3" key="1">
    <citation type="submission" date="2024-03" db="EMBL/GenBank/DDBJ databases">
        <title>The complete genome of Streptomyces sirii sp.nov.</title>
        <authorList>
            <person name="Zakalyukina Y.V."/>
            <person name="Belik A.R."/>
            <person name="Biryukov M.V."/>
            <person name="Baturina O.A."/>
            <person name="Kabilov M.R."/>
        </authorList>
    </citation>
    <scope>NUCLEOTIDE SEQUENCE [LARGE SCALE GENOMIC DNA]</scope>
    <source>
        <strain evidence="2 3">BP-8</strain>
    </source>
</reference>
<organism evidence="2 3">
    <name type="scientific">Streptomyces sirii</name>
    <dbReference type="NCBI Taxonomy" id="3127701"/>
    <lineage>
        <taxon>Bacteria</taxon>
        <taxon>Bacillati</taxon>
        <taxon>Actinomycetota</taxon>
        <taxon>Actinomycetes</taxon>
        <taxon>Kitasatosporales</taxon>
        <taxon>Streptomycetaceae</taxon>
        <taxon>Streptomyces</taxon>
    </lineage>
</organism>
<dbReference type="InterPro" id="IPR014729">
    <property type="entry name" value="Rossmann-like_a/b/a_fold"/>
</dbReference>
<evidence type="ECO:0000313" key="2">
    <source>
        <dbReference type="EMBL" id="WXK77007.1"/>
    </source>
</evidence>
<dbReference type="RefSeq" id="WP_407286432.1">
    <property type="nucleotide sequence ID" value="NZ_CP147982.1"/>
</dbReference>
<dbReference type="Pfam" id="PF00733">
    <property type="entry name" value="Asn_synthase"/>
    <property type="match status" value="1"/>
</dbReference>
<protein>
    <submittedName>
        <fullName evidence="2">Asparagine synthase-related protein</fullName>
    </submittedName>
</protein>
<proteinExistence type="predicted"/>
<dbReference type="EMBL" id="CP147982">
    <property type="protein sequence ID" value="WXK77007.1"/>
    <property type="molecule type" value="Genomic_DNA"/>
</dbReference>
<feature type="domain" description="Asparagine synthetase" evidence="1">
    <location>
        <begin position="191"/>
        <end position="571"/>
    </location>
</feature>